<evidence type="ECO:0000313" key="4">
    <source>
        <dbReference type="Proteomes" id="UP001156614"/>
    </source>
</evidence>
<dbReference type="Gene3D" id="3.50.50.60">
    <property type="entry name" value="FAD/NAD(P)-binding domain"/>
    <property type="match status" value="1"/>
</dbReference>
<reference evidence="4" key="1">
    <citation type="journal article" date="2019" name="Int. J. Syst. Evol. Microbiol.">
        <title>The Global Catalogue of Microorganisms (GCM) 10K type strain sequencing project: providing services to taxonomists for standard genome sequencing and annotation.</title>
        <authorList>
            <consortium name="The Broad Institute Genomics Platform"/>
            <consortium name="The Broad Institute Genome Sequencing Center for Infectious Disease"/>
            <person name="Wu L."/>
            <person name="Ma J."/>
        </authorList>
    </citation>
    <scope>NUCLEOTIDE SEQUENCE [LARGE SCALE GENOMIC DNA]</scope>
    <source>
        <strain evidence="4">NBRC 3267</strain>
    </source>
</reference>
<dbReference type="GO" id="GO:0016491">
    <property type="term" value="F:oxidoreductase activity"/>
    <property type="evidence" value="ECO:0007669"/>
    <property type="project" value="UniProtKB-KW"/>
</dbReference>
<dbReference type="AlphaFoldDB" id="A0AAV5NCI3"/>
<proteinExistence type="predicted"/>
<dbReference type="EMBL" id="BSNU01000001">
    <property type="protein sequence ID" value="GLQ61986.1"/>
    <property type="molecule type" value="Genomic_DNA"/>
</dbReference>
<dbReference type="PANTHER" id="PTHR13847:SF287">
    <property type="entry name" value="FAD-DEPENDENT OXIDOREDUCTASE DOMAIN-CONTAINING PROTEIN 1"/>
    <property type="match status" value="1"/>
</dbReference>
<organism evidence="3 4">
    <name type="scientific">Gluconobacter cerinus</name>
    <dbReference type="NCBI Taxonomy" id="38307"/>
    <lineage>
        <taxon>Bacteria</taxon>
        <taxon>Pseudomonadati</taxon>
        <taxon>Pseudomonadota</taxon>
        <taxon>Alphaproteobacteria</taxon>
        <taxon>Acetobacterales</taxon>
        <taxon>Acetobacteraceae</taxon>
        <taxon>Gluconobacter</taxon>
    </lineage>
</organism>
<dbReference type="RefSeq" id="WP_099212789.1">
    <property type="nucleotide sequence ID" value="NZ_BEWM01000004.1"/>
</dbReference>
<sequence>MFRQNETALIIGAGLQGCSIALFLARAGWNVTLLDKNIAGRHASSVNAGGLRTLMRDWREYPLSELAMHHWKHLDQLVGQDAAASCEVRLGVGQIAVALDEAELSWTYNRAQDMKERGLGAEELLSAKDVRQMLPGLTDKALGGLVSRGDGHANPAASTRAFREAAIAAGAQIVENCRVLGLDRAPGGGWAIETSSGAYGTGVLINCAGAWGAQIAAMAGQTLPLKVVAPSMMVTARTQPFLEPVVIGIDRPLSFKQSAVGSLVIGGGILGKPCADHDTSFTVMDRMTQGAAATLEAFPGLAHVPVLRTWTGLEGSTPDGIPFIGPGKNTSDFWNVFGFCGHGFQLAPAVGHVVSRSLVSGKVDPLLTPFSCARFNTGGAG</sequence>
<keyword evidence="4" id="KW-1185">Reference proteome</keyword>
<name>A0AAV5NCI3_9PROT</name>
<evidence type="ECO:0000313" key="3">
    <source>
        <dbReference type="EMBL" id="GLQ61986.1"/>
    </source>
</evidence>
<dbReference type="PROSITE" id="PS51257">
    <property type="entry name" value="PROKAR_LIPOPROTEIN"/>
    <property type="match status" value="1"/>
</dbReference>
<keyword evidence="1" id="KW-0560">Oxidoreductase</keyword>
<evidence type="ECO:0000259" key="2">
    <source>
        <dbReference type="Pfam" id="PF01266"/>
    </source>
</evidence>
<dbReference type="InterPro" id="IPR036188">
    <property type="entry name" value="FAD/NAD-bd_sf"/>
</dbReference>
<comment type="caution">
    <text evidence="3">The sequence shown here is derived from an EMBL/GenBank/DDBJ whole genome shotgun (WGS) entry which is preliminary data.</text>
</comment>
<dbReference type="Gene3D" id="3.30.9.10">
    <property type="entry name" value="D-Amino Acid Oxidase, subunit A, domain 2"/>
    <property type="match status" value="1"/>
</dbReference>
<dbReference type="Pfam" id="PF01266">
    <property type="entry name" value="DAO"/>
    <property type="match status" value="1"/>
</dbReference>
<evidence type="ECO:0000256" key="1">
    <source>
        <dbReference type="ARBA" id="ARBA00023002"/>
    </source>
</evidence>
<dbReference type="SUPFAM" id="SSF51905">
    <property type="entry name" value="FAD/NAD(P)-binding domain"/>
    <property type="match status" value="1"/>
</dbReference>
<accession>A0AAV5NCI3</accession>
<dbReference type="PANTHER" id="PTHR13847">
    <property type="entry name" value="SARCOSINE DEHYDROGENASE-RELATED"/>
    <property type="match status" value="1"/>
</dbReference>
<feature type="domain" description="FAD dependent oxidoreductase" evidence="2">
    <location>
        <begin position="9"/>
        <end position="355"/>
    </location>
</feature>
<dbReference type="Proteomes" id="UP001156614">
    <property type="component" value="Unassembled WGS sequence"/>
</dbReference>
<dbReference type="GO" id="GO:0005737">
    <property type="term" value="C:cytoplasm"/>
    <property type="evidence" value="ECO:0007669"/>
    <property type="project" value="TreeGrafter"/>
</dbReference>
<protein>
    <submittedName>
        <fullName evidence="3">Sarcosine oxidase subunit beta</fullName>
    </submittedName>
</protein>
<dbReference type="InterPro" id="IPR006076">
    <property type="entry name" value="FAD-dep_OxRdtase"/>
</dbReference>
<gene>
    <name evidence="3" type="primary">soxB</name>
    <name evidence="3" type="ORF">GCM10007867_08310</name>
</gene>